<feature type="compositionally biased region" description="Low complexity" evidence="1">
    <location>
        <begin position="506"/>
        <end position="522"/>
    </location>
</feature>
<evidence type="ECO:0000313" key="4">
    <source>
        <dbReference type="EMBL" id="OBZ83083.1"/>
    </source>
</evidence>
<dbReference type="InParanoid" id="A0A1C7N1U7"/>
<feature type="compositionally biased region" description="Basic and acidic residues" evidence="1">
    <location>
        <begin position="675"/>
        <end position="685"/>
    </location>
</feature>
<dbReference type="PROSITE" id="PS50222">
    <property type="entry name" value="EF_HAND_2"/>
    <property type="match status" value="3"/>
</dbReference>
<evidence type="ECO:0000259" key="3">
    <source>
        <dbReference type="PROSITE" id="PS50222"/>
    </source>
</evidence>
<dbReference type="PANTHER" id="PTHR11216">
    <property type="entry name" value="EH DOMAIN"/>
    <property type="match status" value="1"/>
</dbReference>
<dbReference type="STRING" id="101091.A0A1C7N1U7"/>
<dbReference type="InterPro" id="IPR000261">
    <property type="entry name" value="EH_dom"/>
</dbReference>
<dbReference type="OrthoDB" id="524326at2759"/>
<keyword evidence="5" id="KW-1185">Reference proteome</keyword>
<reference evidence="4 5" key="1">
    <citation type="submission" date="2016-03" db="EMBL/GenBank/DDBJ databases">
        <title>Choanephora cucurbitarum.</title>
        <authorList>
            <person name="Min B."/>
            <person name="Park H."/>
            <person name="Park J.-H."/>
            <person name="Shin H.-D."/>
            <person name="Choi I.-G."/>
        </authorList>
    </citation>
    <scope>NUCLEOTIDE SEQUENCE [LARGE SCALE GENOMIC DNA]</scope>
    <source>
        <strain evidence="4 5">KUS-F28377</strain>
    </source>
</reference>
<dbReference type="EMBL" id="LUGH01000724">
    <property type="protein sequence ID" value="OBZ83083.1"/>
    <property type="molecule type" value="Genomic_DNA"/>
</dbReference>
<feature type="domain" description="EF-hand" evidence="3">
    <location>
        <begin position="48"/>
        <end position="83"/>
    </location>
</feature>
<dbReference type="GO" id="GO:0005737">
    <property type="term" value="C:cytoplasm"/>
    <property type="evidence" value="ECO:0007669"/>
    <property type="project" value="TreeGrafter"/>
</dbReference>
<dbReference type="CDD" id="cd00052">
    <property type="entry name" value="EH"/>
    <property type="match status" value="3"/>
</dbReference>
<dbReference type="Proteomes" id="UP000093000">
    <property type="component" value="Unassembled WGS sequence"/>
</dbReference>
<dbReference type="SMART" id="SM00027">
    <property type="entry name" value="EH"/>
    <property type="match status" value="3"/>
</dbReference>
<keyword evidence="4" id="KW-0675">Receptor</keyword>
<dbReference type="SUPFAM" id="SSF47473">
    <property type="entry name" value="EF-hand"/>
    <property type="match status" value="3"/>
</dbReference>
<evidence type="ECO:0000313" key="5">
    <source>
        <dbReference type="Proteomes" id="UP000093000"/>
    </source>
</evidence>
<organism evidence="4 5">
    <name type="scientific">Choanephora cucurbitarum</name>
    <dbReference type="NCBI Taxonomy" id="101091"/>
    <lineage>
        <taxon>Eukaryota</taxon>
        <taxon>Fungi</taxon>
        <taxon>Fungi incertae sedis</taxon>
        <taxon>Mucoromycota</taxon>
        <taxon>Mucoromycotina</taxon>
        <taxon>Mucoromycetes</taxon>
        <taxon>Mucorales</taxon>
        <taxon>Mucorineae</taxon>
        <taxon>Choanephoraceae</taxon>
        <taxon>Choanephoroideae</taxon>
        <taxon>Choanephora</taxon>
    </lineage>
</organism>
<evidence type="ECO:0000256" key="1">
    <source>
        <dbReference type="SAM" id="MobiDB-lite"/>
    </source>
</evidence>
<feature type="region of interest" description="Disordered" evidence="1">
    <location>
        <begin position="550"/>
        <end position="584"/>
    </location>
</feature>
<dbReference type="GO" id="GO:0005509">
    <property type="term" value="F:calcium ion binding"/>
    <property type="evidence" value="ECO:0007669"/>
    <property type="project" value="InterPro"/>
</dbReference>
<dbReference type="Gene3D" id="1.10.238.10">
    <property type="entry name" value="EF-hand"/>
    <property type="match status" value="3"/>
</dbReference>
<evidence type="ECO:0000259" key="2">
    <source>
        <dbReference type="PROSITE" id="PS50031"/>
    </source>
</evidence>
<feature type="domain" description="EF-hand" evidence="3">
    <location>
        <begin position="172"/>
        <end position="207"/>
    </location>
</feature>
<protein>
    <submittedName>
        <fullName evidence="4">Epidermal growth factor receptor substrate 15</fullName>
    </submittedName>
</protein>
<feature type="region of interest" description="Disordered" evidence="1">
    <location>
        <begin position="496"/>
        <end position="523"/>
    </location>
</feature>
<feature type="domain" description="EF-hand" evidence="3">
    <location>
        <begin position="305"/>
        <end position="340"/>
    </location>
</feature>
<proteinExistence type="predicted"/>
<dbReference type="PROSITE" id="PS50031">
    <property type="entry name" value="EH"/>
    <property type="match status" value="3"/>
</dbReference>
<comment type="caution">
    <text evidence="4">The sequence shown here is derived from an EMBL/GenBank/DDBJ whole genome shotgun (WGS) entry which is preliminary data.</text>
</comment>
<dbReference type="SMART" id="SM00054">
    <property type="entry name" value="EFh"/>
    <property type="match status" value="4"/>
</dbReference>
<dbReference type="GO" id="GO:0005886">
    <property type="term" value="C:plasma membrane"/>
    <property type="evidence" value="ECO:0007669"/>
    <property type="project" value="TreeGrafter"/>
</dbReference>
<sequence>MTDQAGWETQLSVLEKNVYLDYFRKIDLDSKGIVLQDEAIPFLKMSAIPDNILMQFWNAADNDKKGFLTSQEFCILLKLIACAQHGVMTAEPILSTKVPLPDFSGNGTPRMQSTTGTPPPTTPSPASVPAASQDTITPEDRMKYIQLFQSFQPVNNTLSGEQARHAFMRSNLPPATLQAIWNLADTRRSGSLNQTEFIIAMHYIERVMKGSVQLPPSLPSNIYASATGRLTGASPLMRKNTLQVPNSPPPIPSRSPVFKGATVTPVDITPEEFNKYQVFFRQLDTDQSGYVTGADAVVFFKHSKLPESDLARIWDLADTRSTGQLNEQEFAIAMHLINRRIAGGEIPTHLPSFHSLTKNQSQTEQTIDLLGLSSDTPHDIPTSSTSQPPFLQQQQQQQQGSLERTQTLLKANIETETNRALQASQQWQTESQASQQLLQQIEEQKQLLAQKKKEADEAEQKLAAERKRKEELTKELQMYKQEVKHYNTRIEDMQQEAETLRKENQPSSSSSPPPSMSATSVPLNDFFSLSTTPQALDTKNTAGLFAKVDSEQSKDMPSAASPQPKFDPFAGFKQQQQQAASPTVSLNQLKQEAEAKKVESSPQLNISDIESKFPDLNMMEQNFPTSPKSVVSPKPEPTTTTSSSPFVKQQAPATSKSKDGFDFSAFESPSFQQDNNKKSNVKDDLSSLFGSPSLPAAEQKHGFDDVFNIAASQEQKNTFENIFMQK</sequence>
<feature type="region of interest" description="Disordered" evidence="1">
    <location>
        <begin position="98"/>
        <end position="133"/>
    </location>
</feature>
<feature type="region of interest" description="Disordered" evidence="1">
    <location>
        <begin position="618"/>
        <end position="696"/>
    </location>
</feature>
<dbReference type="Pfam" id="PF12763">
    <property type="entry name" value="EH"/>
    <property type="match status" value="3"/>
</dbReference>
<dbReference type="InterPro" id="IPR002048">
    <property type="entry name" value="EF_hand_dom"/>
</dbReference>
<dbReference type="GO" id="GO:0016197">
    <property type="term" value="P:endosomal transport"/>
    <property type="evidence" value="ECO:0007669"/>
    <property type="project" value="TreeGrafter"/>
</dbReference>
<feature type="region of interest" description="Disordered" evidence="1">
    <location>
        <begin position="371"/>
        <end position="402"/>
    </location>
</feature>
<dbReference type="AlphaFoldDB" id="A0A1C7N1U7"/>
<accession>A0A1C7N1U7</accession>
<feature type="domain" description="EH" evidence="2">
    <location>
        <begin position="140"/>
        <end position="229"/>
    </location>
</feature>
<dbReference type="GO" id="GO:0006897">
    <property type="term" value="P:endocytosis"/>
    <property type="evidence" value="ECO:0007669"/>
    <property type="project" value="TreeGrafter"/>
</dbReference>
<feature type="compositionally biased region" description="Polar residues" evidence="1">
    <location>
        <begin position="381"/>
        <end position="391"/>
    </location>
</feature>
<feature type="domain" description="EH" evidence="2">
    <location>
        <begin position="272"/>
        <end position="352"/>
    </location>
</feature>
<dbReference type="InterPro" id="IPR011992">
    <property type="entry name" value="EF-hand-dom_pair"/>
</dbReference>
<feature type="compositionally biased region" description="Low complexity" evidence="1">
    <location>
        <begin position="624"/>
        <end position="645"/>
    </location>
</feature>
<name>A0A1C7N1U7_9FUNG</name>
<gene>
    <name evidence="4" type="primary">EPS15</name>
    <name evidence="4" type="ORF">A0J61_08862</name>
</gene>
<feature type="region of interest" description="Disordered" evidence="1">
    <location>
        <begin position="239"/>
        <end position="258"/>
    </location>
</feature>
<feature type="domain" description="EH" evidence="2">
    <location>
        <begin position="15"/>
        <end position="99"/>
    </location>
</feature>